<dbReference type="PANTHER" id="PTHR33221:SF5">
    <property type="entry name" value="HTH-TYPE TRANSCRIPTIONAL REGULATOR ISCR"/>
    <property type="match status" value="1"/>
</dbReference>
<dbReference type="EMBL" id="LLKB01000005">
    <property type="protein sequence ID" value="KQC85092.1"/>
    <property type="molecule type" value="Genomic_DNA"/>
</dbReference>
<dbReference type="PROSITE" id="PS51197">
    <property type="entry name" value="HTH_RRF2_2"/>
    <property type="match status" value="1"/>
</dbReference>
<keyword evidence="1" id="KW-0238">DNA-binding</keyword>
<dbReference type="GO" id="GO:0005829">
    <property type="term" value="C:cytosol"/>
    <property type="evidence" value="ECO:0007669"/>
    <property type="project" value="TreeGrafter"/>
</dbReference>
<dbReference type="PROSITE" id="PS01332">
    <property type="entry name" value="HTH_RRF2_1"/>
    <property type="match status" value="1"/>
</dbReference>
<comment type="caution">
    <text evidence="2">The sequence shown here is derived from an EMBL/GenBank/DDBJ whole genome shotgun (WGS) entry which is preliminary data.</text>
</comment>
<evidence type="ECO:0000256" key="1">
    <source>
        <dbReference type="ARBA" id="ARBA00023125"/>
    </source>
</evidence>
<dbReference type="SUPFAM" id="SSF46785">
    <property type="entry name" value="Winged helix' DNA-binding domain"/>
    <property type="match status" value="1"/>
</dbReference>
<organism evidence="2 3">
    <name type="scientific">Butyribacter intestini</name>
    <dbReference type="NCBI Taxonomy" id="1703332"/>
    <lineage>
        <taxon>Bacteria</taxon>
        <taxon>Bacillati</taxon>
        <taxon>Bacillota</taxon>
        <taxon>Clostridia</taxon>
        <taxon>Lachnospirales</taxon>
        <taxon>Lachnospiraceae</taxon>
        <taxon>Butyribacter</taxon>
    </lineage>
</organism>
<dbReference type="Gene3D" id="1.10.10.10">
    <property type="entry name" value="Winged helix-like DNA-binding domain superfamily/Winged helix DNA-binding domain"/>
    <property type="match status" value="1"/>
</dbReference>
<dbReference type="Proteomes" id="UP000050833">
    <property type="component" value="Unassembled WGS sequence"/>
</dbReference>
<dbReference type="InterPro" id="IPR030489">
    <property type="entry name" value="TR_Rrf2-type_CS"/>
</dbReference>
<accession>A0AAW3JRI2</accession>
<evidence type="ECO:0000313" key="2">
    <source>
        <dbReference type="EMBL" id="KQC85092.1"/>
    </source>
</evidence>
<keyword evidence="3" id="KW-1185">Reference proteome</keyword>
<gene>
    <name evidence="2" type="ORF">APZ18_10330</name>
</gene>
<reference evidence="2 3" key="1">
    <citation type="submission" date="2015-10" db="EMBL/GenBank/DDBJ databases">
        <title>Butyribacter intestini gen. nov., sp. nov., a butyric acid-producing bacterium of the family Lachnospiraceae isolated from the human faeces.</title>
        <authorList>
            <person name="Zou Y."/>
            <person name="Xue W."/>
            <person name="Luo G."/>
            <person name="Lv M."/>
        </authorList>
    </citation>
    <scope>NUCLEOTIDE SEQUENCE [LARGE SCALE GENOMIC DNA]</scope>
    <source>
        <strain evidence="2 3">TF01-11</strain>
    </source>
</reference>
<evidence type="ECO:0000313" key="3">
    <source>
        <dbReference type="Proteomes" id="UP000050833"/>
    </source>
</evidence>
<sequence length="148" mass="16746">MKLSKRGRYALRALVYLSLNSDKEKMTLSKIAKENDISTKYLEQIFSNLKRSGIVKSVAGINGGYLLARPSTDISVEDVLNAVEGDYKIEDEEISENCMVKGISKALQRLVIDRINEETGKVIKNVTLRKLADEYSNTDRDADEMYYI</sequence>
<dbReference type="RefSeq" id="WP_055944600.1">
    <property type="nucleotide sequence ID" value="NZ_DBGBRS010000181.1"/>
</dbReference>
<dbReference type="GO" id="GO:0003700">
    <property type="term" value="F:DNA-binding transcription factor activity"/>
    <property type="evidence" value="ECO:0007669"/>
    <property type="project" value="TreeGrafter"/>
</dbReference>
<dbReference type="InterPro" id="IPR036390">
    <property type="entry name" value="WH_DNA-bd_sf"/>
</dbReference>
<dbReference type="AlphaFoldDB" id="A0AAW3JRI2"/>
<proteinExistence type="predicted"/>
<dbReference type="PANTHER" id="PTHR33221">
    <property type="entry name" value="WINGED HELIX-TURN-HELIX TRANSCRIPTIONAL REGULATOR, RRF2 FAMILY"/>
    <property type="match status" value="1"/>
</dbReference>
<dbReference type="Pfam" id="PF02082">
    <property type="entry name" value="Rrf2"/>
    <property type="match status" value="1"/>
</dbReference>
<name>A0AAW3JRI2_9FIRM</name>
<protein>
    <submittedName>
        <fullName evidence="2">Rrf2 family transcriptional regulator</fullName>
    </submittedName>
</protein>
<dbReference type="NCBIfam" id="TIGR00738">
    <property type="entry name" value="rrf2_super"/>
    <property type="match status" value="1"/>
</dbReference>
<dbReference type="InterPro" id="IPR000944">
    <property type="entry name" value="Tscrpt_reg_Rrf2"/>
</dbReference>
<dbReference type="InterPro" id="IPR036388">
    <property type="entry name" value="WH-like_DNA-bd_sf"/>
</dbReference>
<dbReference type="GO" id="GO:0003677">
    <property type="term" value="F:DNA binding"/>
    <property type="evidence" value="ECO:0007669"/>
    <property type="project" value="UniProtKB-KW"/>
</dbReference>